<proteinExistence type="predicted"/>
<dbReference type="GO" id="GO:0016607">
    <property type="term" value="C:nuclear speck"/>
    <property type="evidence" value="ECO:0007669"/>
    <property type="project" value="UniProtKB-SubCell"/>
</dbReference>
<comment type="subcellular location">
    <subcellularLocation>
        <location evidence="1">Nucleus speckle</location>
    </subcellularLocation>
</comment>
<dbReference type="GO" id="GO:0036002">
    <property type="term" value="F:pre-mRNA binding"/>
    <property type="evidence" value="ECO:0007669"/>
    <property type="project" value="EnsemblMetazoa"/>
</dbReference>
<dbReference type="AlphaFoldDB" id="B3M4G4"/>
<protein>
    <recommendedName>
        <fullName evidence="2">Female-specific protein transformer</fullName>
    </recommendedName>
</protein>
<dbReference type="GO" id="GO:0030237">
    <property type="term" value="P:female sex determination"/>
    <property type="evidence" value="ECO:0007669"/>
    <property type="project" value="EnsemblMetazoa"/>
</dbReference>
<keyword evidence="4" id="KW-0726">Sexual differentiation</keyword>
<keyword evidence="8" id="KW-1185">Reference proteome</keyword>
<evidence type="ECO:0000256" key="4">
    <source>
        <dbReference type="ARBA" id="ARBA00022928"/>
    </source>
</evidence>
<evidence type="ECO:0000313" key="8">
    <source>
        <dbReference type="Proteomes" id="UP000007801"/>
    </source>
</evidence>
<keyword evidence="5" id="KW-0539">Nucleus</keyword>
<dbReference type="FunCoup" id="B3M4G4">
    <property type="interactions" value="3"/>
</dbReference>
<name>B3M4G4_DROAN</name>
<evidence type="ECO:0000256" key="3">
    <source>
        <dbReference type="ARBA" id="ARBA00022782"/>
    </source>
</evidence>
<dbReference type="GO" id="GO:0000398">
    <property type="term" value="P:mRNA splicing, via spliceosome"/>
    <property type="evidence" value="ECO:0007669"/>
    <property type="project" value="EnsemblMetazoa"/>
</dbReference>
<sequence length="189" mass="23151">MKMDADSSRGHKDSHGSRSRRKRDSYERDNSRERKRERDRERQREDEKKVPYFADAGRERDRVKNSRTNRRSRTRSRSRSSERRRWHRRRSSSDSRNHYRSRSPNRRSMRKDTPPPKIINYYVQVPAHEFNGYGYGMYGPYGMVPPPRYGYQRLPRPSHFPSAHLMYRHRPPFSRTPRFSYRNAWRPPH</sequence>
<organism evidence="7 8">
    <name type="scientific">Drosophila ananassae</name>
    <name type="common">Fruit fly</name>
    <dbReference type="NCBI Taxonomy" id="7217"/>
    <lineage>
        <taxon>Eukaryota</taxon>
        <taxon>Metazoa</taxon>
        <taxon>Ecdysozoa</taxon>
        <taxon>Arthropoda</taxon>
        <taxon>Hexapoda</taxon>
        <taxon>Insecta</taxon>
        <taxon>Pterygota</taxon>
        <taxon>Neoptera</taxon>
        <taxon>Endopterygota</taxon>
        <taxon>Diptera</taxon>
        <taxon>Brachycera</taxon>
        <taxon>Muscomorpha</taxon>
        <taxon>Ephydroidea</taxon>
        <taxon>Drosophilidae</taxon>
        <taxon>Drosophila</taxon>
        <taxon>Sophophora</taxon>
    </lineage>
</organism>
<dbReference type="EMBL" id="CH902618">
    <property type="protein sequence ID" value="EDV40458.2"/>
    <property type="molecule type" value="Genomic_DNA"/>
</dbReference>
<gene>
    <name evidence="7" type="primary">Dana\GF10518</name>
    <name evidence="7" type="synonym">dana_GLEANR_10472</name>
    <name evidence="7" type="ORF">GF10518</name>
</gene>
<evidence type="ECO:0000256" key="1">
    <source>
        <dbReference type="ARBA" id="ARBA00004324"/>
    </source>
</evidence>
<dbReference type="KEGG" id="dan:6493388"/>
<dbReference type="HOGENOM" id="CLU_130078_0_0_1"/>
<dbReference type="GO" id="GO:0030154">
    <property type="term" value="P:cell differentiation"/>
    <property type="evidence" value="ECO:0007669"/>
    <property type="project" value="UniProtKB-KW"/>
</dbReference>
<reference evidence="7 8" key="1">
    <citation type="journal article" date="2007" name="Nature">
        <title>Evolution of genes and genomes on the Drosophila phylogeny.</title>
        <authorList>
            <consortium name="Drosophila 12 Genomes Consortium"/>
            <person name="Clark A.G."/>
            <person name="Eisen M.B."/>
            <person name="Smith D.R."/>
            <person name="Bergman C.M."/>
            <person name="Oliver B."/>
            <person name="Markow T.A."/>
            <person name="Kaufman T.C."/>
            <person name="Kellis M."/>
            <person name="Gelbart W."/>
            <person name="Iyer V.N."/>
            <person name="Pollard D.A."/>
            <person name="Sackton T.B."/>
            <person name="Larracuente A.M."/>
            <person name="Singh N.D."/>
            <person name="Abad J.P."/>
            <person name="Abt D.N."/>
            <person name="Adryan B."/>
            <person name="Aguade M."/>
            <person name="Akashi H."/>
            <person name="Anderson W.W."/>
            <person name="Aquadro C.F."/>
            <person name="Ardell D.H."/>
            <person name="Arguello R."/>
            <person name="Artieri C.G."/>
            <person name="Barbash D.A."/>
            <person name="Barker D."/>
            <person name="Barsanti P."/>
            <person name="Batterham P."/>
            <person name="Batzoglou S."/>
            <person name="Begun D."/>
            <person name="Bhutkar A."/>
            <person name="Blanco E."/>
            <person name="Bosak S.A."/>
            <person name="Bradley R.K."/>
            <person name="Brand A.D."/>
            <person name="Brent M.R."/>
            <person name="Brooks A.N."/>
            <person name="Brown R.H."/>
            <person name="Butlin R.K."/>
            <person name="Caggese C."/>
            <person name="Calvi B.R."/>
            <person name="Bernardo de Carvalho A."/>
            <person name="Caspi A."/>
            <person name="Castrezana S."/>
            <person name="Celniker S.E."/>
            <person name="Chang J.L."/>
            <person name="Chapple C."/>
            <person name="Chatterji S."/>
            <person name="Chinwalla A."/>
            <person name="Civetta A."/>
            <person name="Clifton S.W."/>
            <person name="Comeron J.M."/>
            <person name="Costello J.C."/>
            <person name="Coyne J.A."/>
            <person name="Daub J."/>
            <person name="David R.G."/>
            <person name="Delcher A.L."/>
            <person name="Delehaunty K."/>
            <person name="Do C.B."/>
            <person name="Ebling H."/>
            <person name="Edwards K."/>
            <person name="Eickbush T."/>
            <person name="Evans J.D."/>
            <person name="Filipski A."/>
            <person name="Findeiss S."/>
            <person name="Freyhult E."/>
            <person name="Fulton L."/>
            <person name="Fulton R."/>
            <person name="Garcia A.C."/>
            <person name="Gardiner A."/>
            <person name="Garfield D.A."/>
            <person name="Garvin B.E."/>
            <person name="Gibson G."/>
            <person name="Gilbert D."/>
            <person name="Gnerre S."/>
            <person name="Godfrey J."/>
            <person name="Good R."/>
            <person name="Gotea V."/>
            <person name="Gravely B."/>
            <person name="Greenberg A.J."/>
            <person name="Griffiths-Jones S."/>
            <person name="Gross S."/>
            <person name="Guigo R."/>
            <person name="Gustafson E.A."/>
            <person name="Haerty W."/>
            <person name="Hahn M.W."/>
            <person name="Halligan D.L."/>
            <person name="Halpern A.L."/>
            <person name="Halter G.M."/>
            <person name="Han M.V."/>
            <person name="Heger A."/>
            <person name="Hillier L."/>
            <person name="Hinrichs A.S."/>
            <person name="Holmes I."/>
            <person name="Hoskins R.A."/>
            <person name="Hubisz M.J."/>
            <person name="Hultmark D."/>
            <person name="Huntley M.A."/>
            <person name="Jaffe D.B."/>
            <person name="Jagadeeshan S."/>
            <person name="Jeck W.R."/>
            <person name="Johnson J."/>
            <person name="Jones C.D."/>
            <person name="Jordan W.C."/>
            <person name="Karpen G.H."/>
            <person name="Kataoka E."/>
            <person name="Keightley P.D."/>
            <person name="Kheradpour P."/>
            <person name="Kirkness E.F."/>
            <person name="Koerich L.B."/>
            <person name="Kristiansen K."/>
            <person name="Kudrna D."/>
            <person name="Kulathinal R.J."/>
            <person name="Kumar S."/>
            <person name="Kwok R."/>
            <person name="Lander E."/>
            <person name="Langley C.H."/>
            <person name="Lapoint R."/>
            <person name="Lazzaro B.P."/>
            <person name="Lee S.J."/>
            <person name="Levesque L."/>
            <person name="Li R."/>
            <person name="Lin C.F."/>
            <person name="Lin M.F."/>
            <person name="Lindblad-Toh K."/>
            <person name="Llopart A."/>
            <person name="Long M."/>
            <person name="Low L."/>
            <person name="Lozovsky E."/>
            <person name="Lu J."/>
            <person name="Luo M."/>
            <person name="Machado C.A."/>
            <person name="Makalowski W."/>
            <person name="Marzo M."/>
            <person name="Matsuda M."/>
            <person name="Matzkin L."/>
            <person name="McAllister B."/>
            <person name="McBride C.S."/>
            <person name="McKernan B."/>
            <person name="McKernan K."/>
            <person name="Mendez-Lago M."/>
            <person name="Minx P."/>
            <person name="Mollenhauer M.U."/>
            <person name="Montooth K."/>
            <person name="Mount S.M."/>
            <person name="Mu X."/>
            <person name="Myers E."/>
            <person name="Negre B."/>
            <person name="Newfeld S."/>
            <person name="Nielsen R."/>
            <person name="Noor M.A."/>
            <person name="O'Grady P."/>
            <person name="Pachter L."/>
            <person name="Papaceit M."/>
            <person name="Parisi M.J."/>
            <person name="Parisi M."/>
            <person name="Parts L."/>
            <person name="Pedersen J.S."/>
            <person name="Pesole G."/>
            <person name="Phillippy A.M."/>
            <person name="Ponting C.P."/>
            <person name="Pop M."/>
            <person name="Porcelli D."/>
            <person name="Powell J.R."/>
            <person name="Prohaska S."/>
            <person name="Pruitt K."/>
            <person name="Puig M."/>
            <person name="Quesneville H."/>
            <person name="Ram K.R."/>
            <person name="Rand D."/>
            <person name="Rasmussen M.D."/>
            <person name="Reed L.K."/>
            <person name="Reenan R."/>
            <person name="Reily A."/>
            <person name="Remington K.A."/>
            <person name="Rieger T.T."/>
            <person name="Ritchie M.G."/>
            <person name="Robin C."/>
            <person name="Rogers Y.H."/>
            <person name="Rohde C."/>
            <person name="Rozas J."/>
            <person name="Rubenfield M.J."/>
            <person name="Ruiz A."/>
            <person name="Russo S."/>
            <person name="Salzberg S.L."/>
            <person name="Sanchez-Gracia A."/>
            <person name="Saranga D.J."/>
            <person name="Sato H."/>
            <person name="Schaeffer S.W."/>
            <person name="Schatz M.C."/>
            <person name="Schlenke T."/>
            <person name="Schwartz R."/>
            <person name="Segarra C."/>
            <person name="Singh R.S."/>
            <person name="Sirot L."/>
            <person name="Sirota M."/>
            <person name="Sisneros N.B."/>
            <person name="Smith C.D."/>
            <person name="Smith T.F."/>
            <person name="Spieth J."/>
            <person name="Stage D.E."/>
            <person name="Stark A."/>
            <person name="Stephan W."/>
            <person name="Strausberg R.L."/>
            <person name="Strempel S."/>
            <person name="Sturgill D."/>
            <person name="Sutton G."/>
            <person name="Sutton G.G."/>
            <person name="Tao W."/>
            <person name="Teichmann S."/>
            <person name="Tobari Y.N."/>
            <person name="Tomimura Y."/>
            <person name="Tsolas J.M."/>
            <person name="Valente V.L."/>
            <person name="Venter E."/>
            <person name="Venter J.C."/>
            <person name="Vicario S."/>
            <person name="Vieira F.G."/>
            <person name="Vilella A.J."/>
            <person name="Villasante A."/>
            <person name="Walenz B."/>
            <person name="Wang J."/>
            <person name="Wasserman M."/>
            <person name="Watts T."/>
            <person name="Wilson D."/>
            <person name="Wilson R.K."/>
            <person name="Wing R.A."/>
            <person name="Wolfner M.F."/>
            <person name="Wong A."/>
            <person name="Wong G.K."/>
            <person name="Wu C.I."/>
            <person name="Wu G."/>
            <person name="Yamamoto D."/>
            <person name="Yang H.P."/>
            <person name="Yang S.P."/>
            <person name="Yorke J.A."/>
            <person name="Yoshida K."/>
            <person name="Zdobnov E."/>
            <person name="Zhang P."/>
            <person name="Zhang Y."/>
            <person name="Zimin A.V."/>
            <person name="Baldwin J."/>
            <person name="Abdouelleil A."/>
            <person name="Abdulkadir J."/>
            <person name="Abebe A."/>
            <person name="Abera B."/>
            <person name="Abreu J."/>
            <person name="Acer S.C."/>
            <person name="Aftuck L."/>
            <person name="Alexander A."/>
            <person name="An P."/>
            <person name="Anderson E."/>
            <person name="Anderson S."/>
            <person name="Arachi H."/>
            <person name="Azer M."/>
            <person name="Bachantsang P."/>
            <person name="Barry A."/>
            <person name="Bayul T."/>
            <person name="Berlin A."/>
            <person name="Bessette D."/>
            <person name="Bloom T."/>
            <person name="Blye J."/>
            <person name="Boguslavskiy L."/>
            <person name="Bonnet C."/>
            <person name="Boukhgalter B."/>
            <person name="Bourzgui I."/>
            <person name="Brown A."/>
            <person name="Cahill P."/>
            <person name="Channer S."/>
            <person name="Cheshatsang Y."/>
            <person name="Chuda L."/>
            <person name="Citroen M."/>
            <person name="Collymore A."/>
            <person name="Cooke P."/>
            <person name="Costello M."/>
            <person name="D'Aco K."/>
            <person name="Daza R."/>
            <person name="De Haan G."/>
            <person name="DeGray S."/>
            <person name="DeMaso C."/>
            <person name="Dhargay N."/>
            <person name="Dooley K."/>
            <person name="Dooley E."/>
            <person name="Doricent M."/>
            <person name="Dorje P."/>
            <person name="Dorjee K."/>
            <person name="Dupes A."/>
            <person name="Elong R."/>
            <person name="Falk J."/>
            <person name="Farina A."/>
            <person name="Faro S."/>
            <person name="Ferguson D."/>
            <person name="Fisher S."/>
            <person name="Foley C.D."/>
            <person name="Franke A."/>
            <person name="Friedrich D."/>
            <person name="Gadbois L."/>
            <person name="Gearin G."/>
            <person name="Gearin C.R."/>
            <person name="Giannoukos G."/>
            <person name="Goode T."/>
            <person name="Graham J."/>
            <person name="Grandbois E."/>
            <person name="Grewal S."/>
            <person name="Gyaltsen K."/>
            <person name="Hafez N."/>
            <person name="Hagos B."/>
            <person name="Hall J."/>
            <person name="Henson C."/>
            <person name="Hollinger A."/>
            <person name="Honan T."/>
            <person name="Huard M.D."/>
            <person name="Hughes L."/>
            <person name="Hurhula B."/>
            <person name="Husby M.E."/>
            <person name="Kamat A."/>
            <person name="Kanga B."/>
            <person name="Kashin S."/>
            <person name="Khazanovich D."/>
            <person name="Kisner P."/>
            <person name="Lance K."/>
            <person name="Lara M."/>
            <person name="Lee W."/>
            <person name="Lennon N."/>
            <person name="Letendre F."/>
            <person name="LeVine R."/>
            <person name="Lipovsky A."/>
            <person name="Liu X."/>
            <person name="Liu J."/>
            <person name="Liu S."/>
            <person name="Lokyitsang T."/>
            <person name="Lokyitsang Y."/>
            <person name="Lubonja R."/>
            <person name="Lui A."/>
            <person name="MacDonald P."/>
            <person name="Magnisalis V."/>
            <person name="Maru K."/>
            <person name="Matthews C."/>
            <person name="McCusker W."/>
            <person name="McDonough S."/>
            <person name="Mehta T."/>
            <person name="Meldrim J."/>
            <person name="Meneus L."/>
            <person name="Mihai O."/>
            <person name="Mihalev A."/>
            <person name="Mihova T."/>
            <person name="Mittelman R."/>
            <person name="Mlenga V."/>
            <person name="Montmayeur A."/>
            <person name="Mulrain L."/>
            <person name="Navidi A."/>
            <person name="Naylor J."/>
            <person name="Negash T."/>
            <person name="Nguyen T."/>
            <person name="Nguyen N."/>
            <person name="Nicol R."/>
            <person name="Norbu C."/>
            <person name="Norbu N."/>
            <person name="Novod N."/>
            <person name="O'Neill B."/>
            <person name="Osman S."/>
            <person name="Markiewicz E."/>
            <person name="Oyono O.L."/>
            <person name="Patti C."/>
            <person name="Phunkhang P."/>
            <person name="Pierre F."/>
            <person name="Priest M."/>
            <person name="Raghuraman S."/>
            <person name="Rege F."/>
            <person name="Reyes R."/>
            <person name="Rise C."/>
            <person name="Rogov P."/>
            <person name="Ross K."/>
            <person name="Ryan E."/>
            <person name="Settipalli S."/>
            <person name="Shea T."/>
            <person name="Sherpa N."/>
            <person name="Shi L."/>
            <person name="Shih D."/>
            <person name="Sparrow T."/>
            <person name="Spaulding J."/>
            <person name="Stalker J."/>
            <person name="Stange-Thomann N."/>
            <person name="Stavropoulos S."/>
            <person name="Stone C."/>
            <person name="Strader C."/>
            <person name="Tesfaye S."/>
            <person name="Thomson T."/>
            <person name="Thoulutsang Y."/>
            <person name="Thoulutsang D."/>
            <person name="Topham K."/>
            <person name="Topping I."/>
            <person name="Tsamla T."/>
            <person name="Vassiliev H."/>
            <person name="Vo A."/>
            <person name="Wangchuk T."/>
            <person name="Wangdi T."/>
            <person name="Weiand M."/>
            <person name="Wilkinson J."/>
            <person name="Wilson A."/>
            <person name="Yadav S."/>
            <person name="Young G."/>
            <person name="Yu Q."/>
            <person name="Zembek L."/>
            <person name="Zhong D."/>
            <person name="Zimmer A."/>
            <person name="Zwirko Z."/>
            <person name="Jaffe D.B."/>
            <person name="Alvarez P."/>
            <person name="Brockman W."/>
            <person name="Butler J."/>
            <person name="Chin C."/>
            <person name="Gnerre S."/>
            <person name="Grabherr M."/>
            <person name="Kleber M."/>
            <person name="Mauceli E."/>
            <person name="MacCallum I."/>
        </authorList>
    </citation>
    <scope>NUCLEOTIDE SEQUENCE [LARGE SCALE GENOMIC DNA]</scope>
    <source>
        <strain evidence="8">Tucson 14024-0371.13</strain>
    </source>
</reference>
<dbReference type="Pfam" id="PF06495">
    <property type="entry name" value="Transformer"/>
    <property type="match status" value="1"/>
</dbReference>
<feature type="compositionally biased region" description="Basic residues" evidence="6">
    <location>
        <begin position="98"/>
        <end position="109"/>
    </location>
</feature>
<dbReference type="GO" id="GO:1990399">
    <property type="term" value="P:epithelium regeneration"/>
    <property type="evidence" value="ECO:0007669"/>
    <property type="project" value="EnsemblMetazoa"/>
</dbReference>
<dbReference type="GO" id="GO:2000035">
    <property type="term" value="P:regulation of stem cell division"/>
    <property type="evidence" value="ECO:0007669"/>
    <property type="project" value="EnsemblMetazoa"/>
</dbReference>
<dbReference type="InterPro" id="IPR010519">
    <property type="entry name" value="Tra"/>
</dbReference>
<dbReference type="GO" id="GO:0046660">
    <property type="term" value="P:female sex differentiation"/>
    <property type="evidence" value="ECO:0007669"/>
    <property type="project" value="EnsemblMetazoa"/>
</dbReference>
<evidence type="ECO:0000256" key="2">
    <source>
        <dbReference type="ARBA" id="ARBA00016053"/>
    </source>
</evidence>
<feature type="compositionally biased region" description="Basic and acidic residues" evidence="6">
    <location>
        <begin position="24"/>
        <end position="64"/>
    </location>
</feature>
<evidence type="ECO:0000256" key="6">
    <source>
        <dbReference type="SAM" id="MobiDB-lite"/>
    </source>
</evidence>
<dbReference type="STRING" id="7217.B3M4G4"/>
<feature type="compositionally biased region" description="Basic residues" evidence="6">
    <location>
        <begin position="65"/>
        <end position="90"/>
    </location>
</feature>
<evidence type="ECO:0000256" key="5">
    <source>
        <dbReference type="ARBA" id="ARBA00023242"/>
    </source>
</evidence>
<feature type="compositionally biased region" description="Basic and acidic residues" evidence="6">
    <location>
        <begin position="1"/>
        <end position="16"/>
    </location>
</feature>
<dbReference type="GeneID" id="6493388"/>
<accession>B3M4G4</accession>
<feature type="region of interest" description="Disordered" evidence="6">
    <location>
        <begin position="1"/>
        <end position="117"/>
    </location>
</feature>
<evidence type="ECO:0000313" key="7">
    <source>
        <dbReference type="EMBL" id="EDV40458.2"/>
    </source>
</evidence>
<keyword evidence="3" id="KW-0221">Differentiation</keyword>
<dbReference type="Proteomes" id="UP000007801">
    <property type="component" value="Unassembled WGS sequence"/>
</dbReference>
<dbReference type="InParanoid" id="B3M4G4"/>
<dbReference type="OrthoDB" id="7871011at2759"/>